<protein>
    <recommendedName>
        <fullName evidence="3">Type I restriction endonuclease subunit M</fullName>
    </recommendedName>
</protein>
<name>A0ABZ0Y1R1_9BURK</name>
<reference evidence="1 2" key="1">
    <citation type="submission" date="2023-11" db="EMBL/GenBank/DDBJ databases">
        <title>MicrobeMod: A computational toolkit for identifying prokaryotic methylation and restriction-modification with nanopore sequencing.</title>
        <authorList>
            <person name="Crits-Christoph A."/>
            <person name="Kang S.C."/>
            <person name="Lee H."/>
            <person name="Ostrov N."/>
        </authorList>
    </citation>
    <scope>NUCLEOTIDE SEQUENCE [LARGE SCALE GENOMIC DNA]</scope>
    <source>
        <strain evidence="1 2">ATCC 25935</strain>
    </source>
</reference>
<dbReference type="GeneID" id="43166354"/>
<dbReference type="Proteomes" id="UP001326110">
    <property type="component" value="Chromosome"/>
</dbReference>
<proteinExistence type="predicted"/>
<gene>
    <name evidence="1" type="ORF">SR858_03505</name>
</gene>
<dbReference type="RefSeq" id="WP_051120412.1">
    <property type="nucleotide sequence ID" value="NZ_CP140152.1"/>
</dbReference>
<keyword evidence="2" id="KW-1185">Reference proteome</keyword>
<evidence type="ECO:0000313" key="2">
    <source>
        <dbReference type="Proteomes" id="UP001326110"/>
    </source>
</evidence>
<accession>A0ABZ0Y1R1</accession>
<dbReference type="EMBL" id="CP140152">
    <property type="protein sequence ID" value="WQH05417.1"/>
    <property type="molecule type" value="Genomic_DNA"/>
</dbReference>
<sequence>MEKNIQSGKQLSAKTQLSTTPLFPLGALVATPGALDLLDRNGANATVYLSRHQHGDFGTLCPDDAQENMTAIKYRFRVISAYDVGTERLWVITEADRSSTTLLLPSEY</sequence>
<evidence type="ECO:0000313" key="1">
    <source>
        <dbReference type="EMBL" id="WQH05417.1"/>
    </source>
</evidence>
<evidence type="ECO:0008006" key="3">
    <source>
        <dbReference type="Google" id="ProtNLM"/>
    </source>
</evidence>
<organism evidence="1 2">
    <name type="scientific">Duganella zoogloeoides</name>
    <dbReference type="NCBI Taxonomy" id="75659"/>
    <lineage>
        <taxon>Bacteria</taxon>
        <taxon>Pseudomonadati</taxon>
        <taxon>Pseudomonadota</taxon>
        <taxon>Betaproteobacteria</taxon>
        <taxon>Burkholderiales</taxon>
        <taxon>Oxalobacteraceae</taxon>
        <taxon>Telluria group</taxon>
        <taxon>Duganella</taxon>
    </lineage>
</organism>